<dbReference type="Proteomes" id="UP001380953">
    <property type="component" value="Unassembled WGS sequence"/>
</dbReference>
<reference evidence="1" key="1">
    <citation type="submission" date="2024-03" db="EMBL/GenBank/DDBJ databases">
        <title>Whole genome sequecning of epiphytes from Marcgravia umbellata leaves.</title>
        <authorList>
            <person name="Kumar G."/>
            <person name="Savka M.A."/>
        </authorList>
    </citation>
    <scope>NUCLEOTIDE SEQUENCE</scope>
    <source>
        <strain evidence="1">RIT_BL5</strain>
    </source>
</reference>
<sequence>MSKQVFDIFVKYSDQDGERLALNVTHDLDYHIYWNLDMMSLRTNEAGLAELRASDSIQSIELSENYSGMAAQNVTTSASDTTAAPAAASSAAKIQQGAWGYNAIDTSKAQTAGYTGKGVKIAILDTGISDASGLKVSGGTSTVEGVTSYNDDNGHGTFVAGIIGAKGKAYKGIAPDASLYAVKVMDKDGNGSTQSLAEGIDWAIRQHMDIINLSLSFPQQSSAVQDLLQKAADQGITVIVAAGNNGTADGSGDTLAFPAKSPQTIAVAAVDSSLQRADFSATGSNVELAAPGVNIVSSSVSGKYKISEGTSAAAPFVSGMVAVLKQAYPNLTAAEIRTALQQSATDLGAAGRDNLYGYGLISFDHLLGKNSVIASTPVAAASNVRDASSDTFSASDNSVTPKTQATSDNSPSAVNSTFR</sequence>
<keyword evidence="2" id="KW-1185">Reference proteome</keyword>
<organism evidence="1 2">
    <name type="scientific">Saccharibacillus sacchari</name>
    <dbReference type="NCBI Taxonomy" id="456493"/>
    <lineage>
        <taxon>Bacteria</taxon>
        <taxon>Bacillati</taxon>
        <taxon>Bacillota</taxon>
        <taxon>Bacilli</taxon>
        <taxon>Bacillales</taxon>
        <taxon>Paenibacillaceae</taxon>
        <taxon>Saccharibacillus</taxon>
    </lineage>
</organism>
<comment type="caution">
    <text evidence="1">The sequence shown here is derived from an EMBL/GenBank/DDBJ whole genome shotgun (WGS) entry which is preliminary data.</text>
</comment>
<protein>
    <submittedName>
        <fullName evidence="1">S8 family peptidase</fullName>
    </submittedName>
</protein>
<gene>
    <name evidence="1" type="ORF">WKI47_00955</name>
</gene>
<evidence type="ECO:0000313" key="2">
    <source>
        <dbReference type="Proteomes" id="UP001380953"/>
    </source>
</evidence>
<evidence type="ECO:0000313" key="1">
    <source>
        <dbReference type="EMBL" id="MEJ8302476.1"/>
    </source>
</evidence>
<name>A0ACC6P6F0_9BACL</name>
<accession>A0ACC6P6F0</accession>
<dbReference type="EMBL" id="JBBKAR010000001">
    <property type="protein sequence ID" value="MEJ8302476.1"/>
    <property type="molecule type" value="Genomic_DNA"/>
</dbReference>
<proteinExistence type="predicted"/>